<evidence type="ECO:0000259" key="16">
    <source>
        <dbReference type="PROSITE" id="PS51198"/>
    </source>
</evidence>
<evidence type="ECO:0000256" key="2">
    <source>
        <dbReference type="ARBA" id="ARBA00022741"/>
    </source>
</evidence>
<reference evidence="18 19" key="1">
    <citation type="submission" date="2023-02" db="EMBL/GenBank/DDBJ databases">
        <title>Genome sequence of Lacticaseibacillus sp. KACC 23028.</title>
        <authorList>
            <person name="Kim S."/>
            <person name="Heo J."/>
            <person name="Kwon S.-W."/>
        </authorList>
    </citation>
    <scope>NUCLEOTIDE SEQUENCE [LARGE SCALE GENOMIC DNA]</scope>
    <source>
        <strain evidence="18 19">KACC 23028</strain>
    </source>
</reference>
<dbReference type="EC" id="3.1.-.-" evidence="13"/>
<feature type="region of interest" description="Disordered" evidence="15">
    <location>
        <begin position="1"/>
        <end position="24"/>
    </location>
</feature>
<evidence type="ECO:0000256" key="6">
    <source>
        <dbReference type="ARBA" id="ARBA00022839"/>
    </source>
</evidence>
<dbReference type="GO" id="GO:0004386">
    <property type="term" value="F:helicase activity"/>
    <property type="evidence" value="ECO:0007669"/>
    <property type="project" value="UniProtKB-KW"/>
</dbReference>
<comment type="function">
    <text evidence="13">The heterodimer acts as both an ATP-dependent DNA helicase and an ATP-dependent, dual-direction single-stranded exonuclease. Recognizes the chi site generating a DNA molecule suitable for the initiation of homologous recombination. The AddA nuclease domain is required for chi fragment generation; this subunit has the helicase and 3' -&gt; 5' nuclease activities.</text>
</comment>
<dbReference type="Pfam" id="PF13361">
    <property type="entry name" value="UvrD_C"/>
    <property type="match status" value="1"/>
</dbReference>
<dbReference type="PROSITE" id="PS51217">
    <property type="entry name" value="UVRD_HELICASE_CTER"/>
    <property type="match status" value="1"/>
</dbReference>
<dbReference type="HAMAP" id="MF_01451">
    <property type="entry name" value="AddA"/>
    <property type="match status" value="1"/>
</dbReference>
<dbReference type="Gene3D" id="3.90.320.10">
    <property type="match status" value="1"/>
</dbReference>
<evidence type="ECO:0000256" key="1">
    <source>
        <dbReference type="ARBA" id="ARBA00022722"/>
    </source>
</evidence>
<dbReference type="PROSITE" id="PS51198">
    <property type="entry name" value="UVRD_HELICASE_ATP_BIND"/>
    <property type="match status" value="1"/>
</dbReference>
<dbReference type="InterPro" id="IPR038726">
    <property type="entry name" value="PDDEXK_AddAB-type"/>
</dbReference>
<dbReference type="EMBL" id="CP117884">
    <property type="protein sequence ID" value="WDF81512.1"/>
    <property type="molecule type" value="Genomic_DNA"/>
</dbReference>
<comment type="similarity">
    <text evidence="13">Belongs to the helicase family. AddA subfamily.</text>
</comment>
<comment type="catalytic activity">
    <reaction evidence="11 13">
        <text>Couples ATP hydrolysis with the unwinding of duplex DNA by translocating in the 3'-5' direction.</text>
        <dbReference type="EC" id="5.6.2.4"/>
    </reaction>
</comment>
<evidence type="ECO:0000256" key="7">
    <source>
        <dbReference type="ARBA" id="ARBA00022840"/>
    </source>
</evidence>
<dbReference type="CDD" id="cd17932">
    <property type="entry name" value="DEXQc_UvrD"/>
    <property type="match status" value="1"/>
</dbReference>
<evidence type="ECO:0000313" key="18">
    <source>
        <dbReference type="EMBL" id="WDF81512.1"/>
    </source>
</evidence>
<keyword evidence="5 13" id="KW-0347">Helicase</keyword>
<organism evidence="18 19">
    <name type="scientific">Lacticaseibacillus pabuli</name>
    <dbReference type="NCBI Taxonomy" id="3025672"/>
    <lineage>
        <taxon>Bacteria</taxon>
        <taxon>Bacillati</taxon>
        <taxon>Bacillota</taxon>
        <taxon>Bacilli</taxon>
        <taxon>Lactobacillales</taxon>
        <taxon>Lactobacillaceae</taxon>
        <taxon>Lacticaseibacillus</taxon>
    </lineage>
</organism>
<keyword evidence="1 13" id="KW-0540">Nuclease</keyword>
<comment type="subunit">
    <text evidence="13">Heterodimer of AddA and AddB/RexB.</text>
</comment>
<keyword evidence="7 13" id="KW-0067">ATP-binding</keyword>
<evidence type="ECO:0000256" key="12">
    <source>
        <dbReference type="ARBA" id="ARBA00048988"/>
    </source>
</evidence>
<keyword evidence="4 13" id="KW-0378">Hydrolase</keyword>
<dbReference type="InterPro" id="IPR014152">
    <property type="entry name" value="AddA"/>
</dbReference>
<dbReference type="PANTHER" id="PTHR11070:SF48">
    <property type="entry name" value="ATP-DEPENDENT HELICASE_NUCLEASE SUBUNIT A"/>
    <property type="match status" value="1"/>
</dbReference>
<dbReference type="Pfam" id="PF12705">
    <property type="entry name" value="PDDEXK_1"/>
    <property type="match status" value="1"/>
</dbReference>
<dbReference type="InterPro" id="IPR011335">
    <property type="entry name" value="Restrct_endonuc-II-like"/>
</dbReference>
<sequence length="1261" mass="140009">MPNYTDSQKRAIKDGAPKHKDGQTQLGHNVLVSASAGSGKTSVLVQRVLSQILDDGDISHLLVVTFTKAAAAEMKSRIQDALKDQLTPEKATKLTAHQQRHLASQIGLVNSAAISTLDAFALQIVQQYYYILDLDPGFRVLADQTESTLIQEDVWDKLREKYYANDTDGSFTALTDNFANGWHDDKLGDIVTKIYTYAQTTPNPEAWIDQFTNVYDGDLSANGALTKQLRAAMQDPVADMVKNYTTASQMLVEEQTEMAADGNESAAATLITNELAKAKALQDALSGNYTQMHDAAMTMNYEGQHWITWPSLRQKKYKNVPELMDAHALAKNLRDDAHSNIFDKQVMPLLKLANDDLLKATQGAKKLTDKLSEVAKAFLDAYWAEKRRRHALDFSDIEHLALDILTAPSQEDKPNVAAIYQDSFDEILVDEYQDINELQETLLNALTAKPVGNRFMVGDVKQSIYGFRLAQPRLFMNKYNTFAPATASAAEFTAKGEHISLAENFRSTSDVLDFTNLIFRQIMDSQLGSVNYTGAEPLVLGAKDYPDDFHPETELLIYTPKDAEDESEAAQMDKDLGQVNIVIQRIHELMRSDTKLYNRKTHEMRPLQYKDITLLVPTRGQNLIIQEQFNRAGIPIMVTDAQNYFKTTELQVMLSMLRVIDNPRQDIPLAAVLRSPIVGLNADQLALIRLSQKHADYYDALTTFIANYDANTASNMAKPTYERVQRFMTQLTQFRNIARENQLVDLIWAIYEETGYLDFVGGMPGGKQRQANLHALYERAHSYEAGGFKGLFAFVHFIELMQDRDKDLATPVSVDPDTDAVRIMTIHGSKGLQFPVVFLMNASRTLDAAHDSNGTILSDTGVGMSWIDPDTNMKVELPQLQLAKQNQKASERAEDLRVLYVALTRAEQKLFVVGNTKTDQATTLDRWAKMSNGDTLRLPISARLTANSELDLIGASLIRHPLFPDRPAGVTSPAELAKDPTKFKVTFITQPVVPGEGKTPAGEQIKQPVLDVNLKDYFNFKYPYTAATETTGFKSVSEIKQLFADPDITELNQQNNGTLLGGKFSAPLADPQFVSGTSAQQASATAIGTATHTILQRLNLHQPVTEAAIDAVRDDLVTSGVLSEEVAGKVKTNHILNFFATELGKNMLAHPDAVHREEPFALLLPGNAIFEALEGDDQDILVHGIMDAYIQTPEQLILLDYKTDHIGKGGEEAIMSRYSGQLRLYARALAAATGRPVDASYLVLLESGHVLALSPETRYDK</sequence>
<evidence type="ECO:0000256" key="14">
    <source>
        <dbReference type="PROSITE-ProRule" id="PRU00560"/>
    </source>
</evidence>
<keyword evidence="19" id="KW-1185">Reference proteome</keyword>
<dbReference type="PANTHER" id="PTHR11070">
    <property type="entry name" value="UVRD / RECB / PCRA DNA HELICASE FAMILY MEMBER"/>
    <property type="match status" value="1"/>
</dbReference>
<evidence type="ECO:0000256" key="10">
    <source>
        <dbReference type="ARBA" id="ARBA00023235"/>
    </source>
</evidence>
<evidence type="ECO:0000256" key="11">
    <source>
        <dbReference type="ARBA" id="ARBA00034617"/>
    </source>
</evidence>
<dbReference type="InterPro" id="IPR011604">
    <property type="entry name" value="PDDEXK-like_dom_sf"/>
</dbReference>
<evidence type="ECO:0000256" key="5">
    <source>
        <dbReference type="ARBA" id="ARBA00022806"/>
    </source>
</evidence>
<dbReference type="InterPro" id="IPR000212">
    <property type="entry name" value="DNA_helicase_UvrD/REP"/>
</dbReference>
<feature type="compositionally biased region" description="Basic and acidic residues" evidence="15">
    <location>
        <begin position="7"/>
        <end position="22"/>
    </location>
</feature>
<evidence type="ECO:0000313" key="19">
    <source>
        <dbReference type="Proteomes" id="UP001220377"/>
    </source>
</evidence>
<feature type="domain" description="UvrD-like helicase ATP-binding" evidence="16">
    <location>
        <begin position="13"/>
        <end position="508"/>
    </location>
</feature>
<keyword evidence="6 13" id="KW-0269">Exonuclease</keyword>
<keyword evidence="8 13" id="KW-0238">DNA-binding</keyword>
<dbReference type="RefSeq" id="WP_274258339.1">
    <property type="nucleotide sequence ID" value="NZ_CP117884.1"/>
</dbReference>
<dbReference type="EC" id="5.6.2.4" evidence="13"/>
<proteinExistence type="inferred from homology"/>
<dbReference type="SUPFAM" id="SSF52980">
    <property type="entry name" value="Restriction endonuclease-like"/>
    <property type="match status" value="1"/>
</dbReference>
<keyword evidence="3 13" id="KW-0227">DNA damage</keyword>
<dbReference type="Gene3D" id="3.40.50.300">
    <property type="entry name" value="P-loop containing nucleotide triphosphate hydrolases"/>
    <property type="match status" value="4"/>
</dbReference>
<comment type="catalytic activity">
    <reaction evidence="12 13">
        <text>ATP + H2O = ADP + phosphate + H(+)</text>
        <dbReference type="Rhea" id="RHEA:13065"/>
        <dbReference type="ChEBI" id="CHEBI:15377"/>
        <dbReference type="ChEBI" id="CHEBI:15378"/>
        <dbReference type="ChEBI" id="CHEBI:30616"/>
        <dbReference type="ChEBI" id="CHEBI:43474"/>
        <dbReference type="ChEBI" id="CHEBI:456216"/>
        <dbReference type="EC" id="5.6.2.4"/>
    </reaction>
</comment>
<protein>
    <recommendedName>
        <fullName evidence="13">ATP-dependent helicase/nuclease subunit A</fullName>
        <ecNumber evidence="13">3.1.-.-</ecNumber>
        <ecNumber evidence="13">5.6.2.4</ecNumber>
    </recommendedName>
    <alternativeName>
        <fullName evidence="13">ATP-dependent helicase/nuclease AddA</fullName>
    </alternativeName>
    <alternativeName>
        <fullName evidence="13">DNA 3'-5' helicase AddA</fullName>
    </alternativeName>
</protein>
<evidence type="ECO:0000256" key="13">
    <source>
        <dbReference type="HAMAP-Rule" id="MF_01451"/>
    </source>
</evidence>
<evidence type="ECO:0000256" key="9">
    <source>
        <dbReference type="ARBA" id="ARBA00023204"/>
    </source>
</evidence>
<dbReference type="Proteomes" id="UP001220377">
    <property type="component" value="Chromosome"/>
</dbReference>
<comment type="cofactor">
    <cofactor evidence="13">
        <name>Mg(2+)</name>
        <dbReference type="ChEBI" id="CHEBI:18420"/>
    </cofactor>
</comment>
<evidence type="ECO:0000256" key="8">
    <source>
        <dbReference type="ARBA" id="ARBA00023125"/>
    </source>
</evidence>
<dbReference type="InterPro" id="IPR027417">
    <property type="entry name" value="P-loop_NTPase"/>
</dbReference>
<gene>
    <name evidence="13 18" type="primary">addA</name>
    <name evidence="18" type="ORF">PQ472_06110</name>
</gene>
<feature type="binding site" evidence="14">
    <location>
        <begin position="34"/>
        <end position="41"/>
    </location>
    <ligand>
        <name>ATP</name>
        <dbReference type="ChEBI" id="CHEBI:30616"/>
    </ligand>
</feature>
<feature type="domain" description="UvrD-like helicase C-terminal" evidence="17">
    <location>
        <begin position="536"/>
        <end position="831"/>
    </location>
</feature>
<evidence type="ECO:0000259" key="17">
    <source>
        <dbReference type="PROSITE" id="PS51217"/>
    </source>
</evidence>
<dbReference type="Pfam" id="PF00580">
    <property type="entry name" value="UvrD-helicase"/>
    <property type="match status" value="1"/>
</dbReference>
<dbReference type="InterPro" id="IPR014017">
    <property type="entry name" value="DNA_helicase_UvrD-like_C"/>
</dbReference>
<dbReference type="InterPro" id="IPR014016">
    <property type="entry name" value="UvrD-like_ATP-bd"/>
</dbReference>
<evidence type="ECO:0000256" key="4">
    <source>
        <dbReference type="ARBA" id="ARBA00022801"/>
    </source>
</evidence>
<name>A0ABY7WMS4_9LACO</name>
<dbReference type="Gene3D" id="1.10.486.10">
    <property type="entry name" value="PCRA, domain 4"/>
    <property type="match status" value="1"/>
</dbReference>
<evidence type="ECO:0000256" key="3">
    <source>
        <dbReference type="ARBA" id="ARBA00022763"/>
    </source>
</evidence>
<keyword evidence="10 13" id="KW-0413">Isomerase</keyword>
<keyword evidence="9 13" id="KW-0234">DNA repair</keyword>
<keyword evidence="2 13" id="KW-0547">Nucleotide-binding</keyword>
<dbReference type="NCBIfam" id="TIGR02785">
    <property type="entry name" value="addA_Gpos"/>
    <property type="match status" value="1"/>
</dbReference>
<accession>A0ABY7WMS4</accession>
<evidence type="ECO:0000256" key="15">
    <source>
        <dbReference type="SAM" id="MobiDB-lite"/>
    </source>
</evidence>
<dbReference type="SUPFAM" id="SSF52540">
    <property type="entry name" value="P-loop containing nucleoside triphosphate hydrolases"/>
    <property type="match status" value="1"/>
</dbReference>